<gene>
    <name evidence="1" type="ORF">AYP45_06870</name>
</gene>
<name>A0A1V4AUQ0_9BACT</name>
<dbReference type="EMBL" id="AYTS01000060">
    <property type="protein sequence ID" value="OOP56854.1"/>
    <property type="molecule type" value="Genomic_DNA"/>
</dbReference>
<comment type="caution">
    <text evidence="1">The sequence shown here is derived from an EMBL/GenBank/DDBJ whole genome shotgun (WGS) entry which is preliminary data.</text>
</comment>
<sequence>MWKSLNHLPKRFTLEPYRDAQGHLSLPIAKGNISFVRKVDFHGKIEINGVPYFIRRKLEGQYVVATILTQQKKMVVKHEKEIIKTFSFPIKGHRINPVVVRKKKRT</sequence>
<reference evidence="1 2" key="1">
    <citation type="journal article" date="2017" name="Water Res.">
        <title>Discovery and metagenomic analysis of an anammox bacterial enrichment related to Candidatus "Brocadia caroliniensis" in a full-scale glycerol-fed nitritation-denitritation separate centrate treatment process.</title>
        <authorList>
            <person name="Park H."/>
            <person name="Brotto A.C."/>
            <person name="van Loosdrecht M.C."/>
            <person name="Chandran K."/>
        </authorList>
    </citation>
    <scope>NUCLEOTIDE SEQUENCE [LARGE SCALE GENOMIC DNA]</scope>
    <source>
        <strain evidence="1">26THWARD</strain>
    </source>
</reference>
<proteinExistence type="predicted"/>
<accession>A0A1V4AUQ0</accession>
<dbReference type="AlphaFoldDB" id="A0A1V4AUQ0"/>
<evidence type="ECO:0000313" key="1">
    <source>
        <dbReference type="EMBL" id="OOP56854.1"/>
    </source>
</evidence>
<evidence type="ECO:0000313" key="2">
    <source>
        <dbReference type="Proteomes" id="UP000189681"/>
    </source>
</evidence>
<protein>
    <submittedName>
        <fullName evidence="1">Uncharacterized protein</fullName>
    </submittedName>
</protein>
<dbReference type="Proteomes" id="UP000189681">
    <property type="component" value="Unassembled WGS sequence"/>
</dbReference>
<organism evidence="1 2">
    <name type="scientific">Candidatus Brocadia carolinensis</name>
    <dbReference type="NCBI Taxonomy" id="1004156"/>
    <lineage>
        <taxon>Bacteria</taxon>
        <taxon>Pseudomonadati</taxon>
        <taxon>Planctomycetota</taxon>
        <taxon>Candidatus Brocadiia</taxon>
        <taxon>Candidatus Brocadiales</taxon>
        <taxon>Candidatus Brocadiaceae</taxon>
        <taxon>Candidatus Brocadia</taxon>
    </lineage>
</organism>